<accession>A0A067LHS2</accession>
<protein>
    <submittedName>
        <fullName evidence="2">Uncharacterized protein</fullName>
    </submittedName>
</protein>
<dbReference type="AlphaFoldDB" id="A0A067LHS2"/>
<feature type="region of interest" description="Disordered" evidence="1">
    <location>
        <begin position="117"/>
        <end position="137"/>
    </location>
</feature>
<dbReference type="EMBL" id="KK914203">
    <property type="protein sequence ID" value="KDP46933.1"/>
    <property type="molecule type" value="Genomic_DNA"/>
</dbReference>
<evidence type="ECO:0000256" key="1">
    <source>
        <dbReference type="SAM" id="MobiDB-lite"/>
    </source>
</evidence>
<keyword evidence="3" id="KW-1185">Reference proteome</keyword>
<gene>
    <name evidence="2" type="ORF">JCGZ_08921</name>
</gene>
<name>A0A067LHS2_JATCU</name>
<organism evidence="2 3">
    <name type="scientific">Jatropha curcas</name>
    <name type="common">Barbados nut</name>
    <dbReference type="NCBI Taxonomy" id="180498"/>
    <lineage>
        <taxon>Eukaryota</taxon>
        <taxon>Viridiplantae</taxon>
        <taxon>Streptophyta</taxon>
        <taxon>Embryophyta</taxon>
        <taxon>Tracheophyta</taxon>
        <taxon>Spermatophyta</taxon>
        <taxon>Magnoliopsida</taxon>
        <taxon>eudicotyledons</taxon>
        <taxon>Gunneridae</taxon>
        <taxon>Pentapetalae</taxon>
        <taxon>rosids</taxon>
        <taxon>fabids</taxon>
        <taxon>Malpighiales</taxon>
        <taxon>Euphorbiaceae</taxon>
        <taxon>Crotonoideae</taxon>
        <taxon>Jatropheae</taxon>
        <taxon>Jatropha</taxon>
    </lineage>
</organism>
<feature type="compositionally biased region" description="Polar residues" evidence="1">
    <location>
        <begin position="117"/>
        <end position="131"/>
    </location>
</feature>
<dbReference type="OrthoDB" id="852287at2759"/>
<evidence type="ECO:0000313" key="3">
    <source>
        <dbReference type="Proteomes" id="UP000027138"/>
    </source>
</evidence>
<dbReference type="Proteomes" id="UP000027138">
    <property type="component" value="Unassembled WGS sequence"/>
</dbReference>
<reference evidence="2 3" key="1">
    <citation type="journal article" date="2014" name="PLoS ONE">
        <title>Global Analysis of Gene Expression Profiles in Physic Nut (Jatropha curcas L.) Seedlings Exposed to Salt Stress.</title>
        <authorList>
            <person name="Zhang L."/>
            <person name="Zhang C."/>
            <person name="Wu P."/>
            <person name="Chen Y."/>
            <person name="Li M."/>
            <person name="Jiang H."/>
            <person name="Wu G."/>
        </authorList>
    </citation>
    <scope>NUCLEOTIDE SEQUENCE [LARGE SCALE GENOMIC DNA]</scope>
    <source>
        <strain evidence="3">cv. GZQX0401</strain>
        <tissue evidence="2">Young leaves</tissue>
    </source>
</reference>
<evidence type="ECO:0000313" key="2">
    <source>
        <dbReference type="EMBL" id="KDP46933.1"/>
    </source>
</evidence>
<proteinExistence type="predicted"/>
<sequence>MAADLMWMYHYEDLQASFGERWLVLGGLPVEESDVAEAMFKKAWETQLVERYSDFLYKMRSTGKKQSLNEMSGEGAGPSQHIDGSISTAEITEKLDYDMVTLIERRAELVRDNYTTRKAQVTASQAQTGEQPTIDEL</sequence>